<sequence length="113" mass="12499">MVEQTFVGDKLVEQLPTEATQKIPDEQLDKMEVRRDPKEEPGANKRAGIAIRDPGGELLCVIRLFQMTLLIHASAVDTKDFGGSSTNTQPQYGKQRVTQCTSVQADIITTQIL</sequence>
<reference evidence="1 2" key="1">
    <citation type="journal article" date="2012" name="BMC Genomics">
        <title>Comparative genomics of the white-rot fungi, Phanerochaete carnosa and P. chrysosporium, to elucidate the genetic basis of the distinct wood types they colonize.</title>
        <authorList>
            <person name="Suzuki H."/>
            <person name="MacDonald J."/>
            <person name="Syed K."/>
            <person name="Salamov A."/>
            <person name="Hori C."/>
            <person name="Aerts A."/>
            <person name="Henrissat B."/>
            <person name="Wiebenga A."/>
            <person name="vanKuyk P.A."/>
            <person name="Barry K."/>
            <person name="Lindquist E."/>
            <person name="LaButti K."/>
            <person name="Lapidus A."/>
            <person name="Lucas S."/>
            <person name="Coutinho P."/>
            <person name="Gong Y."/>
            <person name="Samejima M."/>
            <person name="Mahadevan R."/>
            <person name="Abou-Zaid M."/>
            <person name="de Vries R.P."/>
            <person name="Igarashi K."/>
            <person name="Yadav J.S."/>
            <person name="Grigoriev I.V."/>
            <person name="Master E.R."/>
        </authorList>
    </citation>
    <scope>NUCLEOTIDE SEQUENCE [LARGE SCALE GENOMIC DNA]</scope>
    <source>
        <strain evidence="1 2">HHB-10118-sp</strain>
    </source>
</reference>
<dbReference type="AlphaFoldDB" id="K5WK68"/>
<dbReference type="HOGENOM" id="CLU_2134392_0_0_1"/>
<dbReference type="GeneID" id="18919742"/>
<protein>
    <submittedName>
        <fullName evidence="1">Uncharacterized protein</fullName>
    </submittedName>
</protein>
<gene>
    <name evidence="1" type="ORF">PHACADRAFT_32670</name>
</gene>
<dbReference type="InParanoid" id="K5WK68"/>
<name>K5WK68_PHACS</name>
<keyword evidence="2" id="KW-1185">Reference proteome</keyword>
<dbReference type="RefSeq" id="XP_007400619.1">
    <property type="nucleotide sequence ID" value="XM_007400557.1"/>
</dbReference>
<organism evidence="1 2">
    <name type="scientific">Phanerochaete carnosa (strain HHB-10118-sp)</name>
    <name type="common">White-rot fungus</name>
    <name type="synonym">Peniophora carnosa</name>
    <dbReference type="NCBI Taxonomy" id="650164"/>
    <lineage>
        <taxon>Eukaryota</taxon>
        <taxon>Fungi</taxon>
        <taxon>Dikarya</taxon>
        <taxon>Basidiomycota</taxon>
        <taxon>Agaricomycotina</taxon>
        <taxon>Agaricomycetes</taxon>
        <taxon>Polyporales</taxon>
        <taxon>Phanerochaetaceae</taxon>
        <taxon>Phanerochaete</taxon>
    </lineage>
</organism>
<evidence type="ECO:0000313" key="2">
    <source>
        <dbReference type="Proteomes" id="UP000008370"/>
    </source>
</evidence>
<dbReference type="Proteomes" id="UP000008370">
    <property type="component" value="Unassembled WGS sequence"/>
</dbReference>
<dbReference type="EMBL" id="JH930478">
    <property type="protein sequence ID" value="EKM50662.1"/>
    <property type="molecule type" value="Genomic_DNA"/>
</dbReference>
<dbReference type="OrthoDB" id="3003491at2759"/>
<proteinExistence type="predicted"/>
<evidence type="ECO:0000313" key="1">
    <source>
        <dbReference type="EMBL" id="EKM50662.1"/>
    </source>
</evidence>
<accession>K5WK68</accession>
<dbReference type="KEGG" id="pco:PHACADRAFT_32670"/>